<dbReference type="SUPFAM" id="SSF89919">
    <property type="entry name" value="Ribosome-binding factor A, RbfA"/>
    <property type="match status" value="1"/>
</dbReference>
<keyword evidence="1 2" id="KW-0690">Ribosome biogenesis</keyword>
<comment type="subunit">
    <text evidence="2">Monomer. Binds 30S ribosomal subunits, but not 50S ribosomal subunits or 70S ribosomes.</text>
</comment>
<dbReference type="InterPro" id="IPR000238">
    <property type="entry name" value="RbfA"/>
</dbReference>
<sequence length="167" mass="18213">MVDHARAARLAKRIQQIIALAIEHEIKDPRLELVTITDVRVTGDLHDATVFYTVRGRTVEDRPDVQLAEEALAKAKGQLRKIMGDQLSVRFTPTLSFSVDTVPEASAHMEALLAKARAQDEVIRQSAAGAKPAGDPDPYRISDDADSAVDADPAVNAPRNPAEPEER</sequence>
<accession>A0ABR9ZJ33</accession>
<evidence type="ECO:0000313" key="5">
    <source>
        <dbReference type="Proteomes" id="UP000635902"/>
    </source>
</evidence>
<feature type="region of interest" description="Disordered" evidence="3">
    <location>
        <begin position="124"/>
        <end position="167"/>
    </location>
</feature>
<protein>
    <recommendedName>
        <fullName evidence="2">Ribosome-binding factor A</fullName>
    </recommendedName>
</protein>
<reference evidence="4 5" key="1">
    <citation type="submission" date="2020-10" db="EMBL/GenBank/DDBJ databases">
        <title>Novel species in genus Corynebacterium.</title>
        <authorList>
            <person name="Zhang G."/>
        </authorList>
    </citation>
    <scope>NUCLEOTIDE SEQUENCE [LARGE SCALE GENOMIC DNA]</scope>
    <source>
        <strain evidence="4 5">DSM 45110</strain>
    </source>
</reference>
<dbReference type="InterPro" id="IPR023799">
    <property type="entry name" value="RbfA_dom_sf"/>
</dbReference>
<dbReference type="EMBL" id="JADKMY010000001">
    <property type="protein sequence ID" value="MBF4553435.1"/>
    <property type="molecule type" value="Genomic_DNA"/>
</dbReference>
<evidence type="ECO:0000256" key="2">
    <source>
        <dbReference type="HAMAP-Rule" id="MF_00003"/>
    </source>
</evidence>
<evidence type="ECO:0000256" key="1">
    <source>
        <dbReference type="ARBA" id="ARBA00022517"/>
    </source>
</evidence>
<comment type="similarity">
    <text evidence="2">Belongs to the RbfA family.</text>
</comment>
<evidence type="ECO:0000313" key="4">
    <source>
        <dbReference type="EMBL" id="MBF4553435.1"/>
    </source>
</evidence>
<comment type="caution">
    <text evidence="4">The sequence shown here is derived from an EMBL/GenBank/DDBJ whole genome shotgun (WGS) entry which is preliminary data.</text>
</comment>
<gene>
    <name evidence="2 4" type="primary">rbfA</name>
    <name evidence="4" type="ORF">IRY30_04980</name>
</gene>
<dbReference type="RefSeq" id="WP_194556244.1">
    <property type="nucleotide sequence ID" value="NZ_JADKMY010000001.1"/>
</dbReference>
<name>A0ABR9ZJ33_9CORY</name>
<evidence type="ECO:0000256" key="3">
    <source>
        <dbReference type="SAM" id="MobiDB-lite"/>
    </source>
</evidence>
<dbReference type="Gene3D" id="3.30.300.20">
    <property type="match status" value="1"/>
</dbReference>
<organism evidence="4 5">
    <name type="scientific">Corynebacterium suicordis DSM 45110</name>
    <dbReference type="NCBI Taxonomy" id="1121369"/>
    <lineage>
        <taxon>Bacteria</taxon>
        <taxon>Bacillati</taxon>
        <taxon>Actinomycetota</taxon>
        <taxon>Actinomycetes</taxon>
        <taxon>Mycobacteriales</taxon>
        <taxon>Corynebacteriaceae</taxon>
        <taxon>Corynebacterium</taxon>
    </lineage>
</organism>
<dbReference type="PROSITE" id="PS01319">
    <property type="entry name" value="RBFA"/>
    <property type="match status" value="1"/>
</dbReference>
<dbReference type="PANTHER" id="PTHR33515">
    <property type="entry name" value="RIBOSOME-BINDING FACTOR A, CHLOROPLASTIC-RELATED"/>
    <property type="match status" value="1"/>
</dbReference>
<comment type="function">
    <text evidence="2">One of several proteins that assist in the late maturation steps of the functional core of the 30S ribosomal subunit. Associates with free 30S ribosomal subunits (but not with 30S subunits that are part of 70S ribosomes or polysomes). Required for efficient processing of 16S rRNA. May interact with the 5'-terminal helix region of 16S rRNA.</text>
</comment>
<proteinExistence type="inferred from homology"/>
<keyword evidence="2" id="KW-0963">Cytoplasm</keyword>
<dbReference type="PANTHER" id="PTHR33515:SF1">
    <property type="entry name" value="RIBOSOME-BINDING FACTOR A, CHLOROPLASTIC-RELATED"/>
    <property type="match status" value="1"/>
</dbReference>
<dbReference type="NCBIfam" id="TIGR00082">
    <property type="entry name" value="rbfA"/>
    <property type="match status" value="1"/>
</dbReference>
<dbReference type="InterPro" id="IPR020053">
    <property type="entry name" value="Ribosome-bd_factorA_CS"/>
</dbReference>
<dbReference type="InterPro" id="IPR015946">
    <property type="entry name" value="KH_dom-like_a/b"/>
</dbReference>
<dbReference type="Proteomes" id="UP000635902">
    <property type="component" value="Unassembled WGS sequence"/>
</dbReference>
<comment type="subcellular location">
    <subcellularLocation>
        <location evidence="2">Cytoplasm</location>
    </subcellularLocation>
</comment>
<keyword evidence="5" id="KW-1185">Reference proteome</keyword>
<dbReference type="HAMAP" id="MF_00003">
    <property type="entry name" value="RbfA"/>
    <property type="match status" value="1"/>
</dbReference>
<dbReference type="Pfam" id="PF02033">
    <property type="entry name" value="RBFA"/>
    <property type="match status" value="1"/>
</dbReference>